<dbReference type="PANTHER" id="PTHR46193:SF18">
    <property type="entry name" value="HEXITOL PHOSPHATASE B"/>
    <property type="match status" value="1"/>
</dbReference>
<evidence type="ECO:0000313" key="7">
    <source>
        <dbReference type="Proteomes" id="UP000199051"/>
    </source>
</evidence>
<dbReference type="InterPro" id="IPR023198">
    <property type="entry name" value="PGP-like_dom2"/>
</dbReference>
<evidence type="ECO:0000256" key="5">
    <source>
        <dbReference type="ARBA" id="ARBA00023277"/>
    </source>
</evidence>
<gene>
    <name evidence="6" type="ORF">SAMN04487818_102514</name>
</gene>
<dbReference type="Proteomes" id="UP000199051">
    <property type="component" value="Unassembled WGS sequence"/>
</dbReference>
<sequence>MTGPSTVDGLPAAVLWDMDGTLLDSEKLWDIPLREYSLKLGTPLAADTRAAMVGSNVPTSMGLLFGGIGVVPTEADIREAMGWINARMRELFATRLAFRPGAPEALRAVRATGLPVALVTSTERELTEVALDTLGREHFDVTVCGDEVAGRNKPLPDPYLRAAALLGVDPAACLAVEDSPTGTTSAVAAGCVVLVVPCEVPVPDGPRRVPRASLVGLDADVLRAVVAAGRGGVAPAGAGWQDRPA</sequence>
<dbReference type="InterPro" id="IPR023214">
    <property type="entry name" value="HAD_sf"/>
</dbReference>
<comment type="cofactor">
    <cofactor evidence="1">
        <name>Mg(2+)</name>
        <dbReference type="ChEBI" id="CHEBI:18420"/>
    </cofactor>
</comment>
<dbReference type="InterPro" id="IPR036412">
    <property type="entry name" value="HAD-like_sf"/>
</dbReference>
<dbReference type="InterPro" id="IPR051600">
    <property type="entry name" value="Beta-PGM-like"/>
</dbReference>
<keyword evidence="3" id="KW-0479">Metal-binding</keyword>
<evidence type="ECO:0000313" key="6">
    <source>
        <dbReference type="EMBL" id="SER30982.1"/>
    </source>
</evidence>
<proteinExistence type="inferred from homology"/>
<evidence type="ECO:0000256" key="4">
    <source>
        <dbReference type="ARBA" id="ARBA00022842"/>
    </source>
</evidence>
<comment type="similarity">
    <text evidence="2">Belongs to the HAD-like hydrolase superfamily. CbbY/CbbZ/Gph/YieH family.</text>
</comment>
<protein>
    <submittedName>
        <fullName evidence="6">Haloacid dehalogenase superfamily, subfamily IA, variant 3 with third motif having DD or ED</fullName>
    </submittedName>
</protein>
<evidence type="ECO:0000256" key="1">
    <source>
        <dbReference type="ARBA" id="ARBA00001946"/>
    </source>
</evidence>
<dbReference type="CDD" id="cd07505">
    <property type="entry name" value="HAD_BPGM-like"/>
    <property type="match status" value="1"/>
</dbReference>
<keyword evidence="4" id="KW-0460">Magnesium</keyword>
<dbReference type="PANTHER" id="PTHR46193">
    <property type="entry name" value="6-PHOSPHOGLUCONATE PHOSPHATASE"/>
    <property type="match status" value="1"/>
</dbReference>
<dbReference type="EMBL" id="FOGI01000002">
    <property type="protein sequence ID" value="SER30982.1"/>
    <property type="molecule type" value="Genomic_DNA"/>
</dbReference>
<dbReference type="NCBIfam" id="TIGR01509">
    <property type="entry name" value="HAD-SF-IA-v3"/>
    <property type="match status" value="1"/>
</dbReference>
<evidence type="ECO:0000256" key="3">
    <source>
        <dbReference type="ARBA" id="ARBA00022723"/>
    </source>
</evidence>
<keyword evidence="5" id="KW-0119">Carbohydrate metabolism</keyword>
<dbReference type="GO" id="GO:0003824">
    <property type="term" value="F:catalytic activity"/>
    <property type="evidence" value="ECO:0007669"/>
    <property type="project" value="UniProtKB-ARBA"/>
</dbReference>
<dbReference type="SFLD" id="SFLDS00003">
    <property type="entry name" value="Haloacid_Dehalogenase"/>
    <property type="match status" value="1"/>
</dbReference>
<dbReference type="STRING" id="155974.SAMN04487818_102514"/>
<name>A0A1H9N4Z3_9PSEU</name>
<dbReference type="SUPFAM" id="SSF56784">
    <property type="entry name" value="HAD-like"/>
    <property type="match status" value="1"/>
</dbReference>
<organism evidence="6 7">
    <name type="scientific">Actinokineospora terrae</name>
    <dbReference type="NCBI Taxonomy" id="155974"/>
    <lineage>
        <taxon>Bacteria</taxon>
        <taxon>Bacillati</taxon>
        <taxon>Actinomycetota</taxon>
        <taxon>Actinomycetes</taxon>
        <taxon>Pseudonocardiales</taxon>
        <taxon>Pseudonocardiaceae</taxon>
        <taxon>Actinokineospora</taxon>
    </lineage>
</organism>
<dbReference type="Pfam" id="PF00702">
    <property type="entry name" value="Hydrolase"/>
    <property type="match status" value="1"/>
</dbReference>
<dbReference type="Gene3D" id="3.40.50.1000">
    <property type="entry name" value="HAD superfamily/HAD-like"/>
    <property type="match status" value="1"/>
</dbReference>
<dbReference type="InterPro" id="IPR006439">
    <property type="entry name" value="HAD-SF_hydro_IA"/>
</dbReference>
<keyword evidence="7" id="KW-1185">Reference proteome</keyword>
<evidence type="ECO:0000256" key="2">
    <source>
        <dbReference type="ARBA" id="ARBA00006171"/>
    </source>
</evidence>
<accession>A0A1H9N4Z3</accession>
<dbReference type="AlphaFoldDB" id="A0A1H9N4Z3"/>
<dbReference type="SFLD" id="SFLDG01129">
    <property type="entry name" value="C1.5:_HAD__Beta-PGM__Phosphata"/>
    <property type="match status" value="1"/>
</dbReference>
<reference evidence="7" key="1">
    <citation type="submission" date="2016-10" db="EMBL/GenBank/DDBJ databases">
        <authorList>
            <person name="Varghese N."/>
            <person name="Submissions S."/>
        </authorList>
    </citation>
    <scope>NUCLEOTIDE SEQUENCE [LARGE SCALE GENOMIC DNA]</scope>
    <source>
        <strain evidence="7">DSM 44260</strain>
    </source>
</reference>
<dbReference type="Gene3D" id="1.10.150.240">
    <property type="entry name" value="Putative phosphatase, domain 2"/>
    <property type="match status" value="1"/>
</dbReference>
<dbReference type="GO" id="GO:0046872">
    <property type="term" value="F:metal ion binding"/>
    <property type="evidence" value="ECO:0007669"/>
    <property type="project" value="UniProtKB-KW"/>
</dbReference>